<accession>A0A317JSQ7</accession>
<dbReference type="Proteomes" id="UP000246104">
    <property type="component" value="Unassembled WGS sequence"/>
</dbReference>
<gene>
    <name evidence="1" type="ORF">C5B42_00565</name>
</gene>
<name>A0A317JSQ7_9BACT</name>
<proteinExistence type="predicted"/>
<protein>
    <submittedName>
        <fullName evidence="1">Uncharacterized protein</fullName>
    </submittedName>
</protein>
<organism evidence="1 2">
    <name type="scientific">Candidatus Cerribacteria bacterium 'Amazon FNV 2010 28 9'</name>
    <dbReference type="NCBI Taxonomy" id="2081795"/>
    <lineage>
        <taxon>Bacteria</taxon>
        <taxon>Candidatus Cerribacteria</taxon>
    </lineage>
</organism>
<evidence type="ECO:0000313" key="2">
    <source>
        <dbReference type="Proteomes" id="UP000246104"/>
    </source>
</evidence>
<evidence type="ECO:0000313" key="1">
    <source>
        <dbReference type="EMBL" id="PWU24140.1"/>
    </source>
</evidence>
<comment type="caution">
    <text evidence="1">The sequence shown here is derived from an EMBL/GenBank/DDBJ whole genome shotgun (WGS) entry which is preliminary data.</text>
</comment>
<reference evidence="1 2" key="1">
    <citation type="submission" date="2018-02" db="EMBL/GenBank/DDBJ databases">
        <title>Genomic Reconstructions from Amazon Rainforest and Pasture Soil Reveal Novel Insights into the Physiology of Candidate Phyla in Tropical Sites.</title>
        <authorList>
            <person name="Kroeger M.E."/>
            <person name="Delmont T."/>
            <person name="Eren A.M."/>
            <person name="Guo J."/>
            <person name="Meyer K.M."/>
            <person name="Khan K."/>
            <person name="Rodrigues J.L.M."/>
            <person name="Bohannan B.J.M."/>
            <person name="Tringe S."/>
            <person name="Borges C.D."/>
            <person name="Tiedje J."/>
            <person name="Tsai S.M."/>
            <person name="Nusslein K."/>
        </authorList>
    </citation>
    <scope>NUCLEOTIDE SEQUENCE [LARGE SCALE GENOMIC DNA]</scope>
    <source>
        <strain evidence="1">Amazon FNV 2010 28 9</strain>
    </source>
</reference>
<dbReference type="AlphaFoldDB" id="A0A317JSQ7"/>
<sequence length="115" mass="13072">MYKLKQDKYRKVRGGCSRFLVIHCSSCSTILMIYQKDGPGILKRAYFDRIFSPSLLVESLKKGALSQIDKLRCSQCNTLIGSPYLYEKENRPAFLLIPGSFSKKICKSTNLPTLN</sequence>
<dbReference type="EMBL" id="PSRQ01000010">
    <property type="protein sequence ID" value="PWU24140.1"/>
    <property type="molecule type" value="Genomic_DNA"/>
</dbReference>